<dbReference type="EMBL" id="CP009621">
    <property type="protein sequence ID" value="AKD02257.1"/>
    <property type="molecule type" value="Genomic_DNA"/>
</dbReference>
<dbReference type="PATRIC" id="fig|400092.3.peg.635"/>
<keyword evidence="4" id="KW-1185">Reference proteome</keyword>
<feature type="chain" id="PRO_5002413212" evidence="2">
    <location>
        <begin position="25"/>
        <end position="76"/>
    </location>
</feature>
<gene>
    <name evidence="3" type="ORF">PKOR_02795</name>
</gene>
<evidence type="ECO:0000313" key="3">
    <source>
        <dbReference type="EMBL" id="AKD02257.1"/>
    </source>
</evidence>
<evidence type="ECO:0000256" key="2">
    <source>
        <dbReference type="SAM" id="SignalP"/>
    </source>
</evidence>
<evidence type="ECO:0000256" key="1">
    <source>
        <dbReference type="SAM" id="MobiDB-lite"/>
    </source>
</evidence>
<accession>A0A0E3UV65</accession>
<feature type="region of interest" description="Disordered" evidence="1">
    <location>
        <begin position="57"/>
        <end position="76"/>
    </location>
</feature>
<dbReference type="KEGG" id="pko:PKOR_02795"/>
<reference evidence="3 4" key="1">
    <citation type="journal article" date="2015" name="Sci. Rep.">
        <title>Unraveling adaptation of Pontibacter korlensis to radiation and infertility in desert through complete genome and comparative transcriptomic analysis.</title>
        <authorList>
            <person name="Dai J."/>
            <person name="Dai W."/>
            <person name="Qiu C."/>
            <person name="Yang Z."/>
            <person name="Zhang Y."/>
            <person name="Zhou M."/>
            <person name="Zhang L."/>
            <person name="Fang C."/>
            <person name="Gao Q."/>
            <person name="Yang Q."/>
            <person name="Li X."/>
            <person name="Wang Z."/>
            <person name="Wang Z."/>
            <person name="Jia Z."/>
            <person name="Chen X."/>
        </authorList>
    </citation>
    <scope>NUCLEOTIDE SEQUENCE [LARGE SCALE GENOMIC DNA]</scope>
    <source>
        <strain evidence="3 4">X14-1T</strain>
    </source>
</reference>
<proteinExistence type="predicted"/>
<feature type="compositionally biased region" description="Basic residues" evidence="1">
    <location>
        <begin position="57"/>
        <end position="68"/>
    </location>
</feature>
<evidence type="ECO:0000313" key="4">
    <source>
        <dbReference type="Proteomes" id="UP000033109"/>
    </source>
</evidence>
<organism evidence="3 4">
    <name type="scientific">Pontibacter korlensis</name>
    <dbReference type="NCBI Taxonomy" id="400092"/>
    <lineage>
        <taxon>Bacteria</taxon>
        <taxon>Pseudomonadati</taxon>
        <taxon>Bacteroidota</taxon>
        <taxon>Cytophagia</taxon>
        <taxon>Cytophagales</taxon>
        <taxon>Hymenobacteraceae</taxon>
        <taxon>Pontibacter</taxon>
    </lineage>
</organism>
<keyword evidence="2" id="KW-0732">Signal</keyword>
<name>A0A0E3UV65_9BACT</name>
<dbReference type="HOGENOM" id="CLU_2651360_0_0_10"/>
<dbReference type="AlphaFoldDB" id="A0A0E3UV65"/>
<feature type="signal peptide" evidence="2">
    <location>
        <begin position="1"/>
        <end position="24"/>
    </location>
</feature>
<protein>
    <submittedName>
        <fullName evidence="3">Uncharacterized protein</fullName>
    </submittedName>
</protein>
<sequence length="76" mass="8378">MVRIFAVALSILIGSAMYSVPAEAAALGGPGLKSLFSKKGVSKKAFKKSKRTKKYHIAAAKKQRRAKWQQRYPMVP</sequence>
<dbReference type="Proteomes" id="UP000033109">
    <property type="component" value="Chromosome"/>
</dbReference>
<dbReference type="RefSeq" id="WP_046309013.1">
    <property type="nucleotide sequence ID" value="NZ_CBCSCY010000007.1"/>
</dbReference>